<gene>
    <name evidence="2" type="ORF">EV196_11613</name>
</gene>
<name>A0A4R1R932_9FLAO</name>
<dbReference type="EMBL" id="SLUP01000016">
    <property type="protein sequence ID" value="TCL62138.1"/>
    <property type="molecule type" value="Genomic_DNA"/>
</dbReference>
<evidence type="ECO:0000313" key="3">
    <source>
        <dbReference type="Proteomes" id="UP000295455"/>
    </source>
</evidence>
<evidence type="ECO:0000256" key="1">
    <source>
        <dbReference type="SAM" id="Phobius"/>
    </source>
</evidence>
<keyword evidence="3" id="KW-1185">Reference proteome</keyword>
<protein>
    <submittedName>
        <fullName evidence="2">Uncharacterized protein</fullName>
    </submittedName>
</protein>
<keyword evidence="1" id="KW-1133">Transmembrane helix</keyword>
<comment type="caution">
    <text evidence="2">The sequence shown here is derived from an EMBL/GenBank/DDBJ whole genome shotgun (WGS) entry which is preliminary data.</text>
</comment>
<reference evidence="2 3" key="1">
    <citation type="submission" date="2019-03" db="EMBL/GenBank/DDBJ databases">
        <title>Genomic Encyclopedia of Type Strains, Phase IV (KMG-IV): sequencing the most valuable type-strain genomes for metagenomic binning, comparative biology and taxonomic classification.</title>
        <authorList>
            <person name="Goeker M."/>
        </authorList>
    </citation>
    <scope>NUCLEOTIDE SEQUENCE [LARGE SCALE GENOMIC DNA]</scope>
    <source>
        <strain evidence="2 3">DSM 18792</strain>
    </source>
</reference>
<feature type="transmembrane region" description="Helical" evidence="1">
    <location>
        <begin position="12"/>
        <end position="37"/>
    </location>
</feature>
<organism evidence="2 3">
    <name type="scientific">Mariniflexile fucanivorans</name>
    <dbReference type="NCBI Taxonomy" id="264023"/>
    <lineage>
        <taxon>Bacteria</taxon>
        <taxon>Pseudomonadati</taxon>
        <taxon>Bacteroidota</taxon>
        <taxon>Flavobacteriia</taxon>
        <taxon>Flavobacteriales</taxon>
        <taxon>Flavobacteriaceae</taxon>
        <taxon>Mariniflexile</taxon>
    </lineage>
</organism>
<keyword evidence="1" id="KW-0812">Transmembrane</keyword>
<dbReference type="AlphaFoldDB" id="A0A4R1R932"/>
<proteinExistence type="predicted"/>
<keyword evidence="1" id="KW-0472">Membrane</keyword>
<evidence type="ECO:0000313" key="2">
    <source>
        <dbReference type="EMBL" id="TCL62138.1"/>
    </source>
</evidence>
<accession>A0A4R1R932</accession>
<sequence>MQSKTLPKANYFLFITINIISQLIIFANQSAILYFFIANYKSDKIFR</sequence>
<dbReference type="Proteomes" id="UP000295455">
    <property type="component" value="Unassembled WGS sequence"/>
</dbReference>